<proteinExistence type="predicted"/>
<dbReference type="InterPro" id="IPR018958">
    <property type="entry name" value="Knr4/Smi1-like_dom"/>
</dbReference>
<accession>A0A3M2HU87</accession>
<dbReference type="OrthoDB" id="7062702at2"/>
<name>A0A3M2HU87_9GAMM</name>
<evidence type="ECO:0000313" key="3">
    <source>
        <dbReference type="Proteomes" id="UP000269774"/>
    </source>
</evidence>
<dbReference type="Pfam" id="PF09346">
    <property type="entry name" value="SMI1_KNR4"/>
    <property type="match status" value="1"/>
</dbReference>
<sequence>MTLETLDNALDRYLAATAQLGSPVRELILPLVNQGALDALRALDNVTLSNELIAYFRRIDGYNYEALSEQDLFEPSFAWGMEALSVDGALREHDQLQFAITDEAPNYWADGFLPILSDRAGSVVAVNCISSSPTFGAVYEMTDGVGLNRIASSLTEFLDAGTAAIVQGFIRYDDGMLLPEHPRFLLEAGPLYGDSPYFARVGKMDTQIVDWH</sequence>
<keyword evidence="3" id="KW-1185">Reference proteome</keyword>
<evidence type="ECO:0000313" key="2">
    <source>
        <dbReference type="EMBL" id="RMH89364.1"/>
    </source>
</evidence>
<feature type="domain" description="Knr4/Smi1-like" evidence="1">
    <location>
        <begin position="36"/>
        <end position="159"/>
    </location>
</feature>
<protein>
    <recommendedName>
        <fullName evidence="1">Knr4/Smi1-like domain-containing protein</fullName>
    </recommendedName>
</protein>
<comment type="caution">
    <text evidence="2">The sequence shown here is derived from an EMBL/GenBank/DDBJ whole genome shotgun (WGS) entry which is preliminary data.</text>
</comment>
<organism evidence="2 3">
    <name type="scientific">Stutzerimonas zhaodongensis</name>
    <dbReference type="NCBI Taxonomy" id="1176257"/>
    <lineage>
        <taxon>Bacteria</taxon>
        <taxon>Pseudomonadati</taxon>
        <taxon>Pseudomonadota</taxon>
        <taxon>Gammaproteobacteria</taxon>
        <taxon>Pseudomonadales</taxon>
        <taxon>Pseudomonadaceae</taxon>
        <taxon>Stutzerimonas</taxon>
    </lineage>
</organism>
<evidence type="ECO:0000259" key="1">
    <source>
        <dbReference type="Pfam" id="PF09346"/>
    </source>
</evidence>
<dbReference type="RefSeq" id="WP_122166838.1">
    <property type="nucleotide sequence ID" value="NZ_JAMOIB010000004.1"/>
</dbReference>
<dbReference type="EMBL" id="RFFM01000003">
    <property type="protein sequence ID" value="RMH89364.1"/>
    <property type="molecule type" value="Genomic_DNA"/>
</dbReference>
<dbReference type="Proteomes" id="UP000269774">
    <property type="component" value="Unassembled WGS sequence"/>
</dbReference>
<gene>
    <name evidence="2" type="ORF">EA797_15685</name>
</gene>
<dbReference type="AlphaFoldDB" id="A0A3M2HU87"/>
<reference evidence="2 3" key="1">
    <citation type="submission" date="2018-10" db="EMBL/GenBank/DDBJ databases">
        <title>Pseudomonas zhaodongensis NEAU-ST5-21(T) genome.</title>
        <authorList>
            <person name="Peng J."/>
            <person name="Liu Z.-P."/>
        </authorList>
    </citation>
    <scope>NUCLEOTIDE SEQUENCE [LARGE SCALE GENOMIC DNA]</scope>
    <source>
        <strain evidence="2 3">NEAU-ST5-21</strain>
    </source>
</reference>